<proteinExistence type="predicted"/>
<evidence type="ECO:0000313" key="2">
    <source>
        <dbReference type="Proteomes" id="UP000829364"/>
    </source>
</evidence>
<dbReference type="SUPFAM" id="SSF51905">
    <property type="entry name" value="FAD/NAD(P)-binding domain"/>
    <property type="match status" value="1"/>
</dbReference>
<dbReference type="EMBL" id="CP086359">
    <property type="protein sequence ID" value="UNI21323.1"/>
    <property type="molecule type" value="Genomic_DNA"/>
</dbReference>
<dbReference type="RefSeq" id="XP_047844804.1">
    <property type="nucleotide sequence ID" value="XM_047988806.1"/>
</dbReference>
<dbReference type="Gene3D" id="3.50.50.60">
    <property type="entry name" value="FAD/NAD(P)-binding domain"/>
    <property type="match status" value="1"/>
</dbReference>
<dbReference type="OrthoDB" id="74360at2759"/>
<gene>
    <name evidence="1" type="ORF">JDV02_007322</name>
</gene>
<dbReference type="AlphaFoldDB" id="A0A9Q8QKB6"/>
<keyword evidence="2" id="KW-1185">Reference proteome</keyword>
<evidence type="ECO:0000313" key="1">
    <source>
        <dbReference type="EMBL" id="UNI21323.1"/>
    </source>
</evidence>
<protein>
    <recommendedName>
        <fullName evidence="3">Flavin-containing monooxygenase</fullName>
    </recommendedName>
</protein>
<sequence length="64" mass="7037">MNVETSRHGEHVPIPEQILGEARPLRVITIGAGASGLNTARQIDKHMQQVEHVVYEKNAHVDGT</sequence>
<dbReference type="GeneID" id="72069270"/>
<reference evidence="1" key="1">
    <citation type="submission" date="2021-11" db="EMBL/GenBank/DDBJ databases">
        <title>Purpureocillium_takamizusanense_genome.</title>
        <authorList>
            <person name="Nguyen N.-H."/>
        </authorList>
    </citation>
    <scope>NUCLEOTIDE SEQUENCE</scope>
    <source>
        <strain evidence="1">PT3</strain>
    </source>
</reference>
<dbReference type="KEGG" id="ptkz:JDV02_007322"/>
<name>A0A9Q8QKB6_9HYPO</name>
<evidence type="ECO:0008006" key="3">
    <source>
        <dbReference type="Google" id="ProtNLM"/>
    </source>
</evidence>
<accession>A0A9Q8QKB6</accession>
<dbReference type="Proteomes" id="UP000829364">
    <property type="component" value="Chromosome 6"/>
</dbReference>
<organism evidence="1 2">
    <name type="scientific">Purpureocillium takamizusanense</name>
    <dbReference type="NCBI Taxonomy" id="2060973"/>
    <lineage>
        <taxon>Eukaryota</taxon>
        <taxon>Fungi</taxon>
        <taxon>Dikarya</taxon>
        <taxon>Ascomycota</taxon>
        <taxon>Pezizomycotina</taxon>
        <taxon>Sordariomycetes</taxon>
        <taxon>Hypocreomycetidae</taxon>
        <taxon>Hypocreales</taxon>
        <taxon>Ophiocordycipitaceae</taxon>
        <taxon>Purpureocillium</taxon>
    </lineage>
</organism>
<dbReference type="InterPro" id="IPR036188">
    <property type="entry name" value="FAD/NAD-bd_sf"/>
</dbReference>